<name>A0A147BEP4_IXORI</name>
<keyword evidence="1" id="KW-0472">Membrane</keyword>
<protein>
    <submittedName>
        <fullName evidence="2">Uncharacterized protein</fullName>
    </submittedName>
</protein>
<sequence>TIVRTHCTLFEKRASICTDVCSPEKKMQHVFQYCTCACAKFASFISIHKCCFFFFFVFIYRCRILLFHRFILFIVVSAREWAVFRICERSVEVIKLDCYGESCDEK</sequence>
<dbReference type="EMBL" id="GEGO01006181">
    <property type="protein sequence ID" value="JAR89223.1"/>
    <property type="molecule type" value="Transcribed_RNA"/>
</dbReference>
<feature type="transmembrane region" description="Helical" evidence="1">
    <location>
        <begin position="41"/>
        <end position="60"/>
    </location>
</feature>
<feature type="non-terminal residue" evidence="2">
    <location>
        <position position="1"/>
    </location>
</feature>
<reference evidence="2" key="1">
    <citation type="journal article" date="2018" name="PLoS Negl. Trop. Dis.">
        <title>Sialome diversity of ticks revealed by RNAseq of single tick salivary glands.</title>
        <authorList>
            <person name="Perner J."/>
            <person name="Kropackova S."/>
            <person name="Kopacek P."/>
            <person name="Ribeiro J.M."/>
        </authorList>
    </citation>
    <scope>NUCLEOTIDE SEQUENCE</scope>
    <source>
        <strain evidence="2">Siblings of single egg batch collected in Ceske Budejovice</strain>
        <tissue evidence="2">Salivary glands</tissue>
    </source>
</reference>
<organism evidence="2">
    <name type="scientific">Ixodes ricinus</name>
    <name type="common">Common tick</name>
    <name type="synonym">Acarus ricinus</name>
    <dbReference type="NCBI Taxonomy" id="34613"/>
    <lineage>
        <taxon>Eukaryota</taxon>
        <taxon>Metazoa</taxon>
        <taxon>Ecdysozoa</taxon>
        <taxon>Arthropoda</taxon>
        <taxon>Chelicerata</taxon>
        <taxon>Arachnida</taxon>
        <taxon>Acari</taxon>
        <taxon>Parasitiformes</taxon>
        <taxon>Ixodida</taxon>
        <taxon>Ixodoidea</taxon>
        <taxon>Ixodidae</taxon>
        <taxon>Ixodinae</taxon>
        <taxon>Ixodes</taxon>
    </lineage>
</organism>
<evidence type="ECO:0000313" key="2">
    <source>
        <dbReference type="EMBL" id="JAR89223.1"/>
    </source>
</evidence>
<accession>A0A147BEP4</accession>
<keyword evidence="1" id="KW-1133">Transmembrane helix</keyword>
<evidence type="ECO:0000256" key="1">
    <source>
        <dbReference type="SAM" id="Phobius"/>
    </source>
</evidence>
<keyword evidence="1" id="KW-0812">Transmembrane</keyword>
<dbReference type="AlphaFoldDB" id="A0A147BEP4"/>
<proteinExistence type="predicted"/>